<dbReference type="OrthoDB" id="9771902at2"/>
<keyword evidence="2" id="KW-0167">Capsid protein</keyword>
<evidence type="ECO:0000313" key="3">
    <source>
        <dbReference type="Proteomes" id="UP000193834"/>
    </source>
</evidence>
<dbReference type="RefSeq" id="WP_085492491.1">
    <property type="nucleotide sequence ID" value="NZ_FXAZ01000001.1"/>
</dbReference>
<reference evidence="2 3" key="1">
    <citation type="submission" date="2017-04" db="EMBL/GenBank/DDBJ databases">
        <authorList>
            <person name="Afonso C.L."/>
            <person name="Miller P.J."/>
            <person name="Scott M.A."/>
            <person name="Spackman E."/>
            <person name="Goraichik I."/>
            <person name="Dimitrov K.M."/>
            <person name="Suarez D.L."/>
            <person name="Swayne D.E."/>
        </authorList>
    </citation>
    <scope>NUCLEOTIDE SEQUENCE [LARGE SCALE GENOMIC DNA]</scope>
    <source>
        <strain evidence="2 3">11</strain>
    </source>
</reference>
<dbReference type="InterPro" id="IPR047175">
    <property type="entry name" value="CotS-like"/>
</dbReference>
<sequence>MDQYQVVPWDHLVDTVSPGVVLEQYVPPELEELAYQVMKQYDMQVSSMVLVTSKPDKGGAIWKIETNKGTRSIKVLHRIPQRSLFSVGAQQYLVEQGARVPALIPTIEGQLYVEAGGKLWIVTDWIALQQASKIDLEGASALCKGLGEFHFHTKGYVPPHGSARSSRLYGWIKNYEKIIAKIGWFKHIAEAYRDTAGSDLLLQVVDDFDRQAREALDRFLTSSYAKMTAMGESYWGLAHQDYGWSNGQMGPGGIWVIDLDGVAYDLPFRDLRKLITSTMDDMGVWDLTWIRGMIEAYNQGNPMDREMFEILWIDMAFPNEFYKHVKEIVFDPVTFMNMELTPILQRVLTTESTKAQALQELWKDIDKYPAGDYIVQPVEMEWDLPLPPIGVVPSASSDATAFAFDGTASATLDGVETPTWNEQDSTSTLNLQSKEIANRAGSAHDDGKEAASEPSLAVAVEDPAVNPLPIEPPLFSALPAAEATSPPVRRRRVPKYAAKSRRSRKGKSSSLKRKSSRSYSNSRQKTKRPVRTKRRQTTAKRSLQQRRSAAKRTIRRTRRQIRTRKTA</sequence>
<dbReference type="Proteomes" id="UP000193834">
    <property type="component" value="Unassembled WGS sequence"/>
</dbReference>
<dbReference type="PANTHER" id="PTHR39179">
    <property type="entry name" value="SPORE COAT PROTEIN I"/>
    <property type="match status" value="1"/>
</dbReference>
<protein>
    <submittedName>
        <fullName evidence="2">Spore coat protein, CotS family</fullName>
    </submittedName>
</protein>
<dbReference type="GO" id="GO:0042601">
    <property type="term" value="C:endospore-forming forespore"/>
    <property type="evidence" value="ECO:0007669"/>
    <property type="project" value="TreeGrafter"/>
</dbReference>
<name>A0A1X7I8Z7_9BACL</name>
<feature type="region of interest" description="Disordered" evidence="1">
    <location>
        <begin position="481"/>
        <end position="567"/>
    </location>
</feature>
<organism evidence="2 3">
    <name type="scientific">Paenibacillus aquistagni</name>
    <dbReference type="NCBI Taxonomy" id="1852522"/>
    <lineage>
        <taxon>Bacteria</taxon>
        <taxon>Bacillati</taxon>
        <taxon>Bacillota</taxon>
        <taxon>Bacilli</taxon>
        <taxon>Bacillales</taxon>
        <taxon>Paenibacillaceae</taxon>
        <taxon>Paenibacillus</taxon>
    </lineage>
</organism>
<dbReference type="PANTHER" id="PTHR39179:SF1">
    <property type="entry name" value="SPORE COAT PROTEIN I"/>
    <property type="match status" value="1"/>
</dbReference>
<accession>A0A1X7I8Z7</accession>
<dbReference type="Gene3D" id="3.30.200.20">
    <property type="entry name" value="Phosphorylase Kinase, domain 1"/>
    <property type="match status" value="1"/>
</dbReference>
<dbReference type="NCBIfam" id="TIGR02906">
    <property type="entry name" value="spore_CotS"/>
    <property type="match status" value="1"/>
</dbReference>
<dbReference type="InterPro" id="IPR014255">
    <property type="entry name" value="Spore_coat_CotS"/>
</dbReference>
<feature type="compositionally biased region" description="Basic residues" evidence="1">
    <location>
        <begin position="524"/>
        <end position="538"/>
    </location>
</feature>
<evidence type="ECO:0000256" key="1">
    <source>
        <dbReference type="SAM" id="MobiDB-lite"/>
    </source>
</evidence>
<feature type="compositionally biased region" description="Basic residues" evidence="1">
    <location>
        <begin position="548"/>
        <end position="567"/>
    </location>
</feature>
<keyword evidence="3" id="KW-1185">Reference proteome</keyword>
<dbReference type="STRING" id="1852522.SAMN06295960_0194"/>
<dbReference type="InterPro" id="IPR011009">
    <property type="entry name" value="Kinase-like_dom_sf"/>
</dbReference>
<dbReference type="EMBL" id="FXAZ01000001">
    <property type="protein sequence ID" value="SMG10467.1"/>
    <property type="molecule type" value="Genomic_DNA"/>
</dbReference>
<dbReference type="AlphaFoldDB" id="A0A1X7I8Z7"/>
<evidence type="ECO:0000313" key="2">
    <source>
        <dbReference type="EMBL" id="SMG10467.1"/>
    </source>
</evidence>
<keyword evidence="2" id="KW-0946">Virion</keyword>
<dbReference type="Gene3D" id="3.90.1200.10">
    <property type="match status" value="1"/>
</dbReference>
<feature type="compositionally biased region" description="Basic residues" evidence="1">
    <location>
        <begin position="488"/>
        <end position="516"/>
    </location>
</feature>
<gene>
    <name evidence="2" type="ORF">SAMN06295960_0194</name>
</gene>
<dbReference type="SUPFAM" id="SSF56112">
    <property type="entry name" value="Protein kinase-like (PK-like)"/>
    <property type="match status" value="1"/>
</dbReference>
<proteinExistence type="predicted"/>